<feature type="transmembrane region" description="Helical" evidence="1">
    <location>
        <begin position="20"/>
        <end position="40"/>
    </location>
</feature>
<evidence type="ECO:0000256" key="1">
    <source>
        <dbReference type="SAM" id="Phobius"/>
    </source>
</evidence>
<proteinExistence type="predicted"/>
<keyword evidence="1" id="KW-0472">Membrane</keyword>
<sequence length="201" mass="22859">MAKEIVIDIKQKENKFKTYAPWIATAVLVAAAFFIIGFGIGKYTQVELPLFSEETATKSATRKNWFVFETKNFSIEYPKNWEVKKNSKDKPAGGKVLGSGGKVEFWFDTIRAYKFSKEQTKKQSKTTTTKLEIDGRKADVTTYPYKGGDFFIVIEVPKVKKKPKVTFWLNVADSEFKKTVMEIVSTFKTNSVIGKIGQAYE</sequence>
<name>A0A1G1WC45_9BACT</name>
<comment type="caution">
    <text evidence="2">The sequence shown here is derived from an EMBL/GenBank/DDBJ whole genome shotgun (WGS) entry which is preliminary data.</text>
</comment>
<dbReference type="EMBL" id="MHCS01000052">
    <property type="protein sequence ID" value="OGY25201.1"/>
    <property type="molecule type" value="Genomic_DNA"/>
</dbReference>
<keyword evidence="1" id="KW-0812">Transmembrane</keyword>
<keyword evidence="1" id="KW-1133">Transmembrane helix</keyword>
<dbReference type="STRING" id="1802596.A2Z11_01825"/>
<protein>
    <submittedName>
        <fullName evidence="2">Uncharacterized protein</fullName>
    </submittedName>
</protein>
<evidence type="ECO:0000313" key="2">
    <source>
        <dbReference type="EMBL" id="OGY25201.1"/>
    </source>
</evidence>
<gene>
    <name evidence="2" type="ORF">A2Z11_01825</name>
</gene>
<organism evidence="2 3">
    <name type="scientific">Candidatus Woykebacteria bacterium RBG_16_43_9</name>
    <dbReference type="NCBI Taxonomy" id="1802596"/>
    <lineage>
        <taxon>Bacteria</taxon>
        <taxon>Candidatus Woykeibacteriota</taxon>
    </lineage>
</organism>
<reference evidence="2 3" key="1">
    <citation type="journal article" date="2016" name="Nat. Commun.">
        <title>Thousands of microbial genomes shed light on interconnected biogeochemical processes in an aquifer system.</title>
        <authorList>
            <person name="Anantharaman K."/>
            <person name="Brown C.T."/>
            <person name="Hug L.A."/>
            <person name="Sharon I."/>
            <person name="Castelle C.J."/>
            <person name="Probst A.J."/>
            <person name="Thomas B.C."/>
            <person name="Singh A."/>
            <person name="Wilkins M.J."/>
            <person name="Karaoz U."/>
            <person name="Brodie E.L."/>
            <person name="Williams K.H."/>
            <person name="Hubbard S.S."/>
            <person name="Banfield J.F."/>
        </authorList>
    </citation>
    <scope>NUCLEOTIDE SEQUENCE [LARGE SCALE GENOMIC DNA]</scope>
</reference>
<dbReference type="AlphaFoldDB" id="A0A1G1WC45"/>
<evidence type="ECO:0000313" key="3">
    <source>
        <dbReference type="Proteomes" id="UP000176389"/>
    </source>
</evidence>
<dbReference type="Proteomes" id="UP000176389">
    <property type="component" value="Unassembled WGS sequence"/>
</dbReference>
<accession>A0A1G1WC45</accession>